<sequence>MYLWNFKAFMLFAACATGGFKTALAQLTKGDGTDNGIAPQKFLRQPADQTAIQGEHVTLPCRNVCVSALTLEKQTIVAIIRARYLVREEQKAKFLLNFNSKAD</sequence>
<dbReference type="Proteomes" id="UP000318571">
    <property type="component" value="Chromosome 10"/>
</dbReference>
<dbReference type="AlphaFoldDB" id="A0A553NBN3"/>
<protein>
    <submittedName>
        <fullName evidence="2">Uncharacterized protein</fullName>
    </submittedName>
</protein>
<feature type="signal peptide" evidence="1">
    <location>
        <begin position="1"/>
        <end position="25"/>
    </location>
</feature>
<name>A0A553NBN3_TIGCA</name>
<comment type="caution">
    <text evidence="2">The sequence shown here is derived from an EMBL/GenBank/DDBJ whole genome shotgun (WGS) entry which is preliminary data.</text>
</comment>
<reference evidence="2 3" key="1">
    <citation type="journal article" date="2018" name="Nat. Ecol. Evol.">
        <title>Genomic signatures of mitonuclear coevolution across populations of Tigriopus californicus.</title>
        <authorList>
            <person name="Barreto F.S."/>
            <person name="Watson E.T."/>
            <person name="Lima T.G."/>
            <person name="Willett C.S."/>
            <person name="Edmands S."/>
            <person name="Li W."/>
            <person name="Burton R.S."/>
        </authorList>
    </citation>
    <scope>NUCLEOTIDE SEQUENCE [LARGE SCALE GENOMIC DNA]</scope>
    <source>
        <strain evidence="2 3">San Diego</strain>
    </source>
</reference>
<evidence type="ECO:0000313" key="2">
    <source>
        <dbReference type="EMBL" id="TRY62825.1"/>
    </source>
</evidence>
<evidence type="ECO:0000256" key="1">
    <source>
        <dbReference type="SAM" id="SignalP"/>
    </source>
</evidence>
<organism evidence="2 3">
    <name type="scientific">Tigriopus californicus</name>
    <name type="common">Marine copepod</name>
    <dbReference type="NCBI Taxonomy" id="6832"/>
    <lineage>
        <taxon>Eukaryota</taxon>
        <taxon>Metazoa</taxon>
        <taxon>Ecdysozoa</taxon>
        <taxon>Arthropoda</taxon>
        <taxon>Crustacea</taxon>
        <taxon>Multicrustacea</taxon>
        <taxon>Hexanauplia</taxon>
        <taxon>Copepoda</taxon>
        <taxon>Harpacticoida</taxon>
        <taxon>Harpacticidae</taxon>
        <taxon>Tigriopus</taxon>
    </lineage>
</organism>
<keyword evidence="3" id="KW-1185">Reference proteome</keyword>
<dbReference type="EMBL" id="VCGU01000458">
    <property type="protein sequence ID" value="TRY62825.1"/>
    <property type="molecule type" value="Genomic_DNA"/>
</dbReference>
<accession>A0A553NBN3</accession>
<keyword evidence="1" id="KW-0732">Signal</keyword>
<proteinExistence type="predicted"/>
<gene>
    <name evidence="2" type="ORF">TCAL_16557</name>
</gene>
<feature type="chain" id="PRO_5022199374" evidence="1">
    <location>
        <begin position="26"/>
        <end position="103"/>
    </location>
</feature>
<evidence type="ECO:0000313" key="3">
    <source>
        <dbReference type="Proteomes" id="UP000318571"/>
    </source>
</evidence>